<dbReference type="SUPFAM" id="SSF56112">
    <property type="entry name" value="Protein kinase-like (PK-like)"/>
    <property type="match status" value="1"/>
</dbReference>
<dbReference type="GO" id="GO:0007005">
    <property type="term" value="P:mitochondrion organization"/>
    <property type="evidence" value="ECO:0007669"/>
    <property type="project" value="TreeGrafter"/>
</dbReference>
<evidence type="ECO:0000313" key="4">
    <source>
        <dbReference type="Proteomes" id="UP000398389"/>
    </source>
</evidence>
<dbReference type="InterPro" id="IPR051130">
    <property type="entry name" value="Mito_struct-func_regulator"/>
</dbReference>
<dbReference type="EMBL" id="CABVLU010000003">
    <property type="protein sequence ID" value="VVT53953.1"/>
    <property type="molecule type" value="Genomic_DNA"/>
</dbReference>
<evidence type="ECO:0000313" key="3">
    <source>
        <dbReference type="EMBL" id="VVT53953.1"/>
    </source>
</evidence>
<comment type="similarity">
    <text evidence="1">Belongs to the protein kinase superfamily. ADCK protein kinase family.</text>
</comment>
<dbReference type="InterPro" id="IPR045307">
    <property type="entry name" value="ADCK1_dom"/>
</dbReference>
<dbReference type="GO" id="GO:0055088">
    <property type="term" value="P:lipid homeostasis"/>
    <property type="evidence" value="ECO:0007669"/>
    <property type="project" value="TreeGrafter"/>
</dbReference>
<dbReference type="RefSeq" id="XP_031854439.1">
    <property type="nucleotide sequence ID" value="XM_031998548.1"/>
</dbReference>
<protein>
    <recommendedName>
        <fullName evidence="2">ABC1 atypical kinase-like domain-containing protein</fullName>
    </recommendedName>
</protein>
<dbReference type="OrthoDB" id="427480at2759"/>
<name>A0A5E8BRG3_9ASCO</name>
<keyword evidence="4" id="KW-1185">Reference proteome</keyword>
<evidence type="ECO:0000256" key="1">
    <source>
        <dbReference type="ARBA" id="ARBA00009670"/>
    </source>
</evidence>
<dbReference type="AlphaFoldDB" id="A0A5E8BRG3"/>
<accession>A0A5E8BRG3</accession>
<dbReference type="InterPro" id="IPR004147">
    <property type="entry name" value="ABC1_dom"/>
</dbReference>
<reference evidence="3 4" key="1">
    <citation type="submission" date="2019-09" db="EMBL/GenBank/DDBJ databases">
        <authorList>
            <person name="Brejova B."/>
        </authorList>
    </citation>
    <scope>NUCLEOTIDE SEQUENCE [LARGE SCALE GENOMIC DNA]</scope>
</reference>
<dbReference type="Pfam" id="PF03109">
    <property type="entry name" value="ABC1"/>
    <property type="match status" value="1"/>
</dbReference>
<dbReference type="InterPro" id="IPR011009">
    <property type="entry name" value="Kinase-like_dom_sf"/>
</dbReference>
<dbReference type="Proteomes" id="UP000398389">
    <property type="component" value="Unassembled WGS sequence"/>
</dbReference>
<proteinExistence type="inferred from homology"/>
<dbReference type="GO" id="GO:0005743">
    <property type="term" value="C:mitochondrial inner membrane"/>
    <property type="evidence" value="ECO:0007669"/>
    <property type="project" value="TreeGrafter"/>
</dbReference>
<gene>
    <name evidence="3" type="ORF">SAPINGB_P003833</name>
</gene>
<dbReference type="CDD" id="cd13969">
    <property type="entry name" value="ADCK1-like"/>
    <property type="match status" value="1"/>
</dbReference>
<feature type="domain" description="ABC1 atypical kinase-like" evidence="2">
    <location>
        <begin position="191"/>
        <end position="460"/>
    </location>
</feature>
<evidence type="ECO:0000259" key="2">
    <source>
        <dbReference type="Pfam" id="PF03109"/>
    </source>
</evidence>
<dbReference type="PANTHER" id="PTHR43173:SF19">
    <property type="entry name" value="AARF DOMAIN-CONTAINING PROTEIN KINASE 1"/>
    <property type="match status" value="1"/>
</dbReference>
<dbReference type="PANTHER" id="PTHR43173">
    <property type="entry name" value="ABC1 FAMILY PROTEIN"/>
    <property type="match status" value="1"/>
</dbReference>
<organism evidence="3 4">
    <name type="scientific">Magnusiomyces paraingens</name>
    <dbReference type="NCBI Taxonomy" id="2606893"/>
    <lineage>
        <taxon>Eukaryota</taxon>
        <taxon>Fungi</taxon>
        <taxon>Dikarya</taxon>
        <taxon>Ascomycota</taxon>
        <taxon>Saccharomycotina</taxon>
        <taxon>Dipodascomycetes</taxon>
        <taxon>Dipodascales</taxon>
        <taxon>Dipodascaceae</taxon>
        <taxon>Magnusiomyces</taxon>
    </lineage>
</organism>
<sequence length="617" mass="70983">MFFLKQLKSSVVASQRFTSGSSCIFRLPASKSRFNRLFLTTRFQSSLKINPRNVTRRTRNGVEIPPFPKKNTRTQNILAAFALSLAFGTVAYNLHDPFKDIVDGIYFSSKRIGVVTVASVQGFLIYKSLLSKKFDSEEDRDKAYSEAHLQAALITRNALERNAGIFIKMGQHIAALTYLFPPEWTETMIPLQDKCPISSIESIHSMIENDLNVKFSDIFEDFDTAPIGTASLAQVHKAHLKETGELVAVKVQHPTLQQFVPLDILMTRTVFAMLDYVFPEYPLTWLSEELQSSIYVELDFTNEAKNSQKTAEYFKDYYDVTALRVPEVRWANKRVLTMEYLSGGRPDDIQFLKDHNISRADLTACLAHVFNNMIFTPNVGLHCDPHAGNIAIRPIENANEGSGIWRLLQKTFAPWAAPRNFEIILYDHGLYRDVPTPLRRAYAHFWLALIDKNVDSMRKYAKEFAGINDEQFRLFAAAITGRDFDNAVQNVMSKRSADEIQRMTHAVAHEGLLSDVMRLLHKLPRVVLLILKTNDLTRYLDEKLDSPLGPERTFLIMATYCARTVYEEDREGILSKYRRFGITRYTKLFLNWWTYFKRQSQLSIYDFYVSFKDLSHD</sequence>
<dbReference type="GeneID" id="43582648"/>